<reference evidence="9 10" key="1">
    <citation type="submission" date="2022-07" db="EMBL/GenBank/DDBJ databases">
        <title>Genome-wide signatures of adaptation to extreme environments.</title>
        <authorList>
            <person name="Cho C.H."/>
            <person name="Yoon H.S."/>
        </authorList>
    </citation>
    <scope>NUCLEOTIDE SEQUENCE [LARGE SCALE GENOMIC DNA]</scope>
    <source>
        <strain evidence="9 10">DBV 063 E5</strain>
    </source>
</reference>
<dbReference type="PANTHER" id="PTHR12172">
    <property type="entry name" value="CELL CYCLE CHECKPOINT PROTEIN RAD17"/>
    <property type="match status" value="1"/>
</dbReference>
<feature type="region of interest" description="Disordered" evidence="8">
    <location>
        <begin position="517"/>
        <end position="549"/>
    </location>
</feature>
<evidence type="ECO:0000256" key="2">
    <source>
        <dbReference type="ARBA" id="ARBA00006168"/>
    </source>
</evidence>
<dbReference type="Gene3D" id="3.40.50.300">
    <property type="entry name" value="P-loop containing nucleotide triphosphate hydrolases"/>
    <property type="match status" value="1"/>
</dbReference>
<dbReference type="SUPFAM" id="SSF52540">
    <property type="entry name" value="P-loop containing nucleoside triphosphate hydrolases"/>
    <property type="match status" value="1"/>
</dbReference>
<dbReference type="GO" id="GO:0000077">
    <property type="term" value="P:DNA damage checkpoint signaling"/>
    <property type="evidence" value="ECO:0007669"/>
    <property type="project" value="TreeGrafter"/>
</dbReference>
<evidence type="ECO:0000313" key="10">
    <source>
        <dbReference type="Proteomes" id="UP001301350"/>
    </source>
</evidence>
<name>A0AAV9IZ97_CYACA</name>
<protein>
    <recommendedName>
        <fullName evidence="11">Cell cycle checkpoint protein RAD17</fullName>
    </recommendedName>
</protein>
<gene>
    <name evidence="9" type="ORF">CDCA_CDCA12G3419</name>
</gene>
<dbReference type="GO" id="GO:0005634">
    <property type="term" value="C:nucleus"/>
    <property type="evidence" value="ECO:0007669"/>
    <property type="project" value="UniProtKB-SubCell"/>
</dbReference>
<dbReference type="GO" id="GO:0005524">
    <property type="term" value="F:ATP binding"/>
    <property type="evidence" value="ECO:0007669"/>
    <property type="project" value="UniProtKB-KW"/>
</dbReference>
<dbReference type="InterPro" id="IPR004582">
    <property type="entry name" value="Checkpoint_prot_Rad17_Rad24"/>
</dbReference>
<dbReference type="GO" id="GO:0006281">
    <property type="term" value="P:DNA repair"/>
    <property type="evidence" value="ECO:0007669"/>
    <property type="project" value="InterPro"/>
</dbReference>
<keyword evidence="5" id="KW-0067">ATP-binding</keyword>
<dbReference type="GO" id="GO:0033314">
    <property type="term" value="P:mitotic DNA replication checkpoint signaling"/>
    <property type="evidence" value="ECO:0007669"/>
    <property type="project" value="TreeGrafter"/>
</dbReference>
<keyword evidence="4" id="KW-0227">DNA damage</keyword>
<evidence type="ECO:0000256" key="6">
    <source>
        <dbReference type="ARBA" id="ARBA00023242"/>
    </source>
</evidence>
<comment type="caution">
    <text evidence="9">The sequence shown here is derived from an EMBL/GenBank/DDBJ whole genome shotgun (WGS) entry which is preliminary data.</text>
</comment>
<evidence type="ECO:0000256" key="8">
    <source>
        <dbReference type="SAM" id="MobiDB-lite"/>
    </source>
</evidence>
<keyword evidence="7" id="KW-0131">Cell cycle</keyword>
<evidence type="ECO:0000256" key="3">
    <source>
        <dbReference type="ARBA" id="ARBA00022741"/>
    </source>
</evidence>
<proteinExistence type="inferred from homology"/>
<dbReference type="PANTHER" id="PTHR12172:SF0">
    <property type="entry name" value="CELL CYCLE CHECKPOINT PROTEIN RAD17"/>
    <property type="match status" value="1"/>
</dbReference>
<evidence type="ECO:0000256" key="1">
    <source>
        <dbReference type="ARBA" id="ARBA00004123"/>
    </source>
</evidence>
<evidence type="ECO:0000313" key="9">
    <source>
        <dbReference type="EMBL" id="KAK4537394.1"/>
    </source>
</evidence>
<dbReference type="GO" id="GO:0003689">
    <property type="term" value="F:DNA clamp loader activity"/>
    <property type="evidence" value="ECO:0007669"/>
    <property type="project" value="TreeGrafter"/>
</dbReference>
<feature type="region of interest" description="Disordered" evidence="8">
    <location>
        <begin position="1"/>
        <end position="27"/>
    </location>
</feature>
<organism evidence="9 10">
    <name type="scientific">Cyanidium caldarium</name>
    <name type="common">Red alga</name>
    <dbReference type="NCBI Taxonomy" id="2771"/>
    <lineage>
        <taxon>Eukaryota</taxon>
        <taxon>Rhodophyta</taxon>
        <taxon>Bangiophyceae</taxon>
        <taxon>Cyanidiales</taxon>
        <taxon>Cyanidiaceae</taxon>
        <taxon>Cyanidium</taxon>
    </lineage>
</organism>
<comment type="subcellular location">
    <subcellularLocation>
        <location evidence="1">Nucleus</location>
    </subcellularLocation>
</comment>
<evidence type="ECO:0000256" key="7">
    <source>
        <dbReference type="ARBA" id="ARBA00023306"/>
    </source>
</evidence>
<comment type="similarity">
    <text evidence="2">Belongs to the rad17/RAD24 family.</text>
</comment>
<evidence type="ECO:0008006" key="11">
    <source>
        <dbReference type="Google" id="ProtNLM"/>
    </source>
</evidence>
<dbReference type="EMBL" id="JANCYW010000012">
    <property type="protein sequence ID" value="KAK4537394.1"/>
    <property type="molecule type" value="Genomic_DNA"/>
</dbReference>
<evidence type="ECO:0000256" key="4">
    <source>
        <dbReference type="ARBA" id="ARBA00022763"/>
    </source>
</evidence>
<dbReference type="GO" id="GO:0003682">
    <property type="term" value="F:chromatin binding"/>
    <property type="evidence" value="ECO:0007669"/>
    <property type="project" value="TreeGrafter"/>
</dbReference>
<keyword evidence="3" id="KW-0547">Nucleotide-binding</keyword>
<dbReference type="Pfam" id="PF03215">
    <property type="entry name" value="Rad17"/>
    <property type="match status" value="1"/>
</dbReference>
<dbReference type="Proteomes" id="UP001301350">
    <property type="component" value="Unassembled WGS sequence"/>
</dbReference>
<evidence type="ECO:0000256" key="5">
    <source>
        <dbReference type="ARBA" id="ARBA00022840"/>
    </source>
</evidence>
<keyword evidence="6" id="KW-0539">Nucleus</keyword>
<sequence>MLRKRRKIAVADPAPPPPTTPSPTGQVAEDAAVQLWCEQSPPVRLNDLVTRPDKVEEVRRWLEQCWASNASATARERAPRVLSLMGPPGCGMSSLIKFVTERLLHAQLLEWVCPITLAFEADDNVAMSHRLYQSLLEYLQGFLIDVQYLALPTSTANVAGALAPLPSRSVALLDDLPMSLFEADHERARHVQQLMRHIAQHSGVPVVCIFSDERKRRLRMARTLLGDELWQSNAMKVMEMRPVAPSTMRKRLRACLLQHHCVRNAHDARLEALVEAVVRVSEGDIRFALNVLQLCRCGVTLEPVSGAIVEATTDKRSRRRRERARIATAASEPQAADSWLSQVGRNAALDIFHLMGKILHDKHARTARLPDQPSANSPEYTESVEGILERCTLDAPECIAYLHENLVDFFTDAADLSRALDALSTADMLATAWRAGVRECAAVVAARGVRAANRSPASVGFRPLRAPRRVETDAREVCRLYRSAAAARSGTDCGSGLEPRARAVLLERLPWQRAATSAFRRRSRHPTETEKGTSVDADTDPIEDFQSSHEDDILDSQLLEVCQQFEARQSQQHFVSPTDIS</sequence>
<dbReference type="AlphaFoldDB" id="A0AAV9IZ97"/>
<keyword evidence="10" id="KW-1185">Reference proteome</keyword>
<dbReference type="InterPro" id="IPR027417">
    <property type="entry name" value="P-loop_NTPase"/>
</dbReference>
<accession>A0AAV9IZ97</accession>